<reference evidence="6 7" key="1">
    <citation type="submission" date="2016-01" db="EMBL/GenBank/DDBJ databases">
        <title>The draft genome sequence of Aquimarina sp. RZW4-3-2.</title>
        <authorList>
            <person name="Wang Y."/>
        </authorList>
    </citation>
    <scope>NUCLEOTIDE SEQUENCE [LARGE SCALE GENOMIC DNA]</scope>
    <source>
        <strain evidence="6 7">RZW4-3-2</strain>
    </source>
</reference>
<dbReference type="SMART" id="SM00060">
    <property type="entry name" value="FN3"/>
    <property type="match status" value="1"/>
</dbReference>
<evidence type="ECO:0000256" key="3">
    <source>
        <dbReference type="ARBA" id="ARBA00022729"/>
    </source>
</evidence>
<gene>
    <name evidence="6" type="ORF">AWE51_25410</name>
</gene>
<dbReference type="Gene3D" id="2.60.120.200">
    <property type="match status" value="1"/>
</dbReference>
<dbReference type="SMART" id="SM00710">
    <property type="entry name" value="PbH1"/>
    <property type="match status" value="9"/>
</dbReference>
<dbReference type="InterPro" id="IPR026444">
    <property type="entry name" value="Secre_tail"/>
</dbReference>
<dbReference type="InterPro" id="IPR011050">
    <property type="entry name" value="Pectin_lyase_fold/virulence"/>
</dbReference>
<dbReference type="InterPro" id="IPR013783">
    <property type="entry name" value="Ig-like_fold"/>
</dbReference>
<dbReference type="EMBL" id="LQRT01000017">
    <property type="protein sequence ID" value="KZS40131.1"/>
    <property type="molecule type" value="Genomic_DNA"/>
</dbReference>
<sequence>MKKQIKMKKIFYYFVYSIFFIAQASHAQSIYVSKSGNDNNSGSSLNTALRTLQKAIDNANPGNTILVADGIYNEKITFKEKSNSNNTNSYITLKASGNNAVISGTGLSPSGRQGLITIEDSNNIKIIGFEVRDFQTSNSGQTPIGIFITGTCFNIDIIQNKIHDIKHLSICQDPCPVGAHGIGVFGNTIGGIKNVVFQDNEVYNNILQSSEAFVLNGNVSSFIVQGNYVHNNNNIGFDFIGYEKECEECINDTDRARNGLVKQNIAENNSSGNNPWYNKDKSAGGFYVDGGTNIIFDRNISKGNDLGFEFASEHNGEQTENIIMSNNVIYQNTQVGVAMGGYSSNGTGSANNIYIINNTFYKNDIGWGTEITFQNRVQNTIIANNIIFGSYSVGENYEGINKDGNGNITFKKNLWWGNSTSGQNNLPGSPIVANPKFKNVANFDFSLNSDSQSINNGSREGDISNWGSSFWQNLYPNGIPLMGPTDFNGENRTVGPVDIGAYEFSTTTSTLPLPPSNLIGISNTANSLLINWTDNANNESGYRIERSLTANSNFKQIGTVDMDATSYQDDNLNPNTTYYYRARAYNDVGFSEYSNVLKLTTKPVQVSLPEPWNNSDIGNPTISGNASYANGVFTIKGAGADIWNNSDQFHYIYQSLSGNGEIIAKINAISNTNNWAKAGVMIRETLNPESKHAMLAASYSEGIAFQRRTLSNSSSTHTGIAGSTPVWLKLIRSDATLTAYHSINGTDWIKVGEDDINMADDIYIGLAITSHNEQAICTATFSNVLVKNNTNETQITIDGNNSEWSNVESISINGTGGLTSLKAYDDENYIYLLAQGSINTNYIFFLNTDNNTTTGYQNGLWSPEGSDYSIENGKLYQYTGGGNNWSWDLKDSSSISAVKNGSIIELKIAKTTLSNLQNIIGIGLDIENNSWNTVGTLPKSGTPLAYYTFQNTFNRFKTEIRSMSTFKGLYPNPFSSKGKGIDIDITTNNPTKTSVTIFNMQGKQLKKLRSIQKAQNVYGYFWNGKNKKNIPLPAGIYLAKIKLDDEFKTIKIIKN</sequence>
<feature type="signal peptide" evidence="4">
    <location>
        <begin position="1"/>
        <end position="27"/>
    </location>
</feature>
<name>A0A162ZYC2_9FLAO</name>
<keyword evidence="2" id="KW-0964">Secreted</keyword>
<dbReference type="STRING" id="1642818.AWE51_25410"/>
<dbReference type="InterPro" id="IPR003961">
    <property type="entry name" value="FN3_dom"/>
</dbReference>
<dbReference type="InterPro" id="IPR052052">
    <property type="entry name" value="Polysaccharide_Lyase_9"/>
</dbReference>
<evidence type="ECO:0000256" key="1">
    <source>
        <dbReference type="ARBA" id="ARBA00004613"/>
    </source>
</evidence>
<dbReference type="SUPFAM" id="SSF49265">
    <property type="entry name" value="Fibronectin type III"/>
    <property type="match status" value="1"/>
</dbReference>
<dbReference type="SUPFAM" id="SSF51126">
    <property type="entry name" value="Pectin lyase-like"/>
    <property type="match status" value="1"/>
</dbReference>
<evidence type="ECO:0000256" key="2">
    <source>
        <dbReference type="ARBA" id="ARBA00022525"/>
    </source>
</evidence>
<dbReference type="OrthoDB" id="1164909at2"/>
<protein>
    <recommendedName>
        <fullName evidence="5">Fibronectin type-III domain-containing protein</fullName>
    </recommendedName>
</protein>
<dbReference type="Gene3D" id="2.60.40.4070">
    <property type="match status" value="1"/>
</dbReference>
<dbReference type="PROSITE" id="PS50853">
    <property type="entry name" value="FN3"/>
    <property type="match status" value="1"/>
</dbReference>
<feature type="domain" description="Fibronectin type-III" evidence="5">
    <location>
        <begin position="514"/>
        <end position="604"/>
    </location>
</feature>
<evidence type="ECO:0000259" key="5">
    <source>
        <dbReference type="PROSITE" id="PS50853"/>
    </source>
</evidence>
<dbReference type="PANTHER" id="PTHR40088:SF2">
    <property type="entry name" value="SECRETED SUGAR HYDROLASE"/>
    <property type="match status" value="1"/>
</dbReference>
<feature type="chain" id="PRO_5007841389" description="Fibronectin type-III domain-containing protein" evidence="4">
    <location>
        <begin position="28"/>
        <end position="1055"/>
    </location>
</feature>
<dbReference type="PANTHER" id="PTHR40088">
    <property type="entry name" value="PECTATE LYASE (EUROFUNG)"/>
    <property type="match status" value="1"/>
</dbReference>
<dbReference type="InterPro" id="IPR006626">
    <property type="entry name" value="PbH1"/>
</dbReference>
<proteinExistence type="predicted"/>
<evidence type="ECO:0000313" key="6">
    <source>
        <dbReference type="EMBL" id="KZS40131.1"/>
    </source>
</evidence>
<keyword evidence="7" id="KW-1185">Reference proteome</keyword>
<dbReference type="InterPro" id="IPR012334">
    <property type="entry name" value="Pectin_lyas_fold"/>
</dbReference>
<dbReference type="GO" id="GO:0005576">
    <property type="term" value="C:extracellular region"/>
    <property type="evidence" value="ECO:0007669"/>
    <property type="project" value="UniProtKB-SubCell"/>
</dbReference>
<keyword evidence="3 4" id="KW-0732">Signal</keyword>
<dbReference type="Pfam" id="PF00041">
    <property type="entry name" value="fn3"/>
    <property type="match status" value="1"/>
</dbReference>
<dbReference type="Gene3D" id="2.160.20.10">
    <property type="entry name" value="Single-stranded right-handed beta-helix, Pectin lyase-like"/>
    <property type="match status" value="1"/>
</dbReference>
<comment type="subcellular location">
    <subcellularLocation>
        <location evidence="1">Secreted</location>
    </subcellularLocation>
</comment>
<evidence type="ECO:0000313" key="7">
    <source>
        <dbReference type="Proteomes" id="UP000076715"/>
    </source>
</evidence>
<dbReference type="Proteomes" id="UP000076715">
    <property type="component" value="Unassembled WGS sequence"/>
</dbReference>
<evidence type="ECO:0000256" key="4">
    <source>
        <dbReference type="SAM" id="SignalP"/>
    </source>
</evidence>
<dbReference type="InterPro" id="IPR036116">
    <property type="entry name" value="FN3_sf"/>
</dbReference>
<dbReference type="NCBIfam" id="TIGR04183">
    <property type="entry name" value="Por_Secre_tail"/>
    <property type="match status" value="1"/>
</dbReference>
<dbReference type="GO" id="GO:0016837">
    <property type="term" value="F:carbon-oxygen lyase activity, acting on polysaccharides"/>
    <property type="evidence" value="ECO:0007669"/>
    <property type="project" value="TreeGrafter"/>
</dbReference>
<organism evidence="6 7">
    <name type="scientific">Aquimarina aggregata</name>
    <dbReference type="NCBI Taxonomy" id="1642818"/>
    <lineage>
        <taxon>Bacteria</taxon>
        <taxon>Pseudomonadati</taxon>
        <taxon>Bacteroidota</taxon>
        <taxon>Flavobacteriia</taxon>
        <taxon>Flavobacteriales</taxon>
        <taxon>Flavobacteriaceae</taxon>
        <taxon>Aquimarina</taxon>
    </lineage>
</organism>
<dbReference type="SUPFAM" id="SSF49344">
    <property type="entry name" value="CBD9-like"/>
    <property type="match status" value="1"/>
</dbReference>
<accession>A0A162ZYC2</accession>
<dbReference type="CDD" id="cd00063">
    <property type="entry name" value="FN3"/>
    <property type="match status" value="1"/>
</dbReference>
<comment type="caution">
    <text evidence="6">The sequence shown here is derived from an EMBL/GenBank/DDBJ whole genome shotgun (WGS) entry which is preliminary data.</text>
</comment>
<dbReference type="Gene3D" id="2.60.40.10">
    <property type="entry name" value="Immunoglobulins"/>
    <property type="match status" value="1"/>
</dbReference>
<dbReference type="AlphaFoldDB" id="A0A162ZYC2"/>